<evidence type="ECO:0000313" key="5">
    <source>
        <dbReference type="Proteomes" id="UP001159405"/>
    </source>
</evidence>
<name>A0ABN8NJD2_9CNID</name>
<reference evidence="4 5" key="1">
    <citation type="submission" date="2022-05" db="EMBL/GenBank/DDBJ databases">
        <authorList>
            <consortium name="Genoscope - CEA"/>
            <person name="William W."/>
        </authorList>
    </citation>
    <scope>NUCLEOTIDE SEQUENCE [LARGE SCALE GENOMIC DNA]</scope>
</reference>
<comment type="caution">
    <text evidence="4">The sequence shown here is derived from an EMBL/GenBank/DDBJ whole genome shotgun (WGS) entry which is preliminary data.</text>
</comment>
<sequence length="334" mass="38334">FLLSLPLSPVRMESLRNTREALLLGYSEGWLDEMEFLALYDLNTSENLEFPYDSYDQFNLDDIDEAECIAEFRFEKRHILQLEEVLQIPALLKCDQRSVFTGTEGLCLLLKRLAYPCRFSDLIYRFGRPVPVLCMITNKVTDYIYDTHHRKITNWNNGILNPVSLQMYADAISAKGAALDNCFGFIDGTVRAISKPGERQRVMYNGHKRIHGIKFQSVTLPNGLIANMYGPVEGRKHDASMLTDSDLLRELQRNAISPTGQPLCVYGDPAYPLRVHLQGPFKNAYLTPQMQQFNKSMSEVRISVEWLFNDIINYFKFMDFKKNLKVGLSSVGKM</sequence>
<evidence type="ECO:0000313" key="4">
    <source>
        <dbReference type="EMBL" id="CAH3111691.1"/>
    </source>
</evidence>
<dbReference type="EMBL" id="CALNXK010000024">
    <property type="protein sequence ID" value="CAH3111691.1"/>
    <property type="molecule type" value="Genomic_DNA"/>
</dbReference>
<organism evidence="4 5">
    <name type="scientific">Porites lobata</name>
    <dbReference type="NCBI Taxonomy" id="104759"/>
    <lineage>
        <taxon>Eukaryota</taxon>
        <taxon>Metazoa</taxon>
        <taxon>Cnidaria</taxon>
        <taxon>Anthozoa</taxon>
        <taxon>Hexacorallia</taxon>
        <taxon>Scleractinia</taxon>
        <taxon>Fungiina</taxon>
        <taxon>Poritidae</taxon>
        <taxon>Porites</taxon>
    </lineage>
</organism>
<accession>A0ABN8NJD2</accession>
<feature type="non-terminal residue" evidence="4">
    <location>
        <position position="334"/>
    </location>
</feature>
<evidence type="ECO:0000256" key="1">
    <source>
        <dbReference type="ARBA" id="ARBA00001968"/>
    </source>
</evidence>
<gene>
    <name evidence="4" type="ORF">PLOB_00020565</name>
</gene>
<evidence type="ECO:0000259" key="3">
    <source>
        <dbReference type="Pfam" id="PF13359"/>
    </source>
</evidence>
<feature type="non-terminal residue" evidence="4">
    <location>
        <position position="1"/>
    </location>
</feature>
<evidence type="ECO:0000256" key="2">
    <source>
        <dbReference type="ARBA" id="ARBA00022723"/>
    </source>
</evidence>
<dbReference type="PANTHER" id="PTHR34615:SF1">
    <property type="entry name" value="PX DOMAIN-CONTAINING PROTEIN"/>
    <property type="match status" value="1"/>
</dbReference>
<keyword evidence="2" id="KW-0479">Metal-binding</keyword>
<keyword evidence="5" id="KW-1185">Reference proteome</keyword>
<dbReference type="Proteomes" id="UP001159405">
    <property type="component" value="Unassembled WGS sequence"/>
</dbReference>
<protein>
    <recommendedName>
        <fullName evidence="3">DDE Tnp4 domain-containing protein</fullName>
    </recommendedName>
</protein>
<comment type="cofactor">
    <cofactor evidence="1">
        <name>a divalent metal cation</name>
        <dbReference type="ChEBI" id="CHEBI:60240"/>
    </cofactor>
</comment>
<dbReference type="PANTHER" id="PTHR34615">
    <property type="entry name" value="PX DOMAIN-CONTAINING PROTEIN"/>
    <property type="match status" value="1"/>
</dbReference>
<proteinExistence type="predicted"/>
<dbReference type="Pfam" id="PF13359">
    <property type="entry name" value="DDE_Tnp_4"/>
    <property type="match status" value="1"/>
</dbReference>
<feature type="domain" description="DDE Tnp4" evidence="3">
    <location>
        <begin position="186"/>
        <end position="327"/>
    </location>
</feature>
<dbReference type="InterPro" id="IPR027806">
    <property type="entry name" value="HARBI1_dom"/>
</dbReference>